<name>A0A8H4C8Z9_COLGL</name>
<evidence type="ECO:0000256" key="14">
    <source>
        <dbReference type="ARBA" id="ARBA00045077"/>
    </source>
</evidence>
<keyword evidence="5 17" id="KW-0732">Signal</keyword>
<organism evidence="19 20">
    <name type="scientific">Colletotrichum gloeosporioides</name>
    <name type="common">Anthracnose fungus</name>
    <name type="synonym">Glomerella cingulata</name>
    <dbReference type="NCBI Taxonomy" id="474922"/>
    <lineage>
        <taxon>Eukaryota</taxon>
        <taxon>Fungi</taxon>
        <taxon>Dikarya</taxon>
        <taxon>Ascomycota</taxon>
        <taxon>Pezizomycotina</taxon>
        <taxon>Sordariomycetes</taxon>
        <taxon>Hypocreomycetidae</taxon>
        <taxon>Glomerellales</taxon>
        <taxon>Glomerellaceae</taxon>
        <taxon>Colletotrichum</taxon>
        <taxon>Colletotrichum gloeosporioides species complex</taxon>
    </lineage>
</organism>
<evidence type="ECO:0000256" key="2">
    <source>
        <dbReference type="ARBA" id="ARBA00004613"/>
    </source>
</evidence>
<comment type="cofactor">
    <cofactor evidence="1">
        <name>Cu(2+)</name>
        <dbReference type="ChEBI" id="CHEBI:29036"/>
    </cofactor>
</comment>
<keyword evidence="8" id="KW-0186">Copper</keyword>
<dbReference type="Pfam" id="PF03443">
    <property type="entry name" value="AA9"/>
    <property type="match status" value="1"/>
</dbReference>
<evidence type="ECO:0000256" key="7">
    <source>
        <dbReference type="ARBA" id="ARBA00023002"/>
    </source>
</evidence>
<dbReference type="CDD" id="cd21175">
    <property type="entry name" value="LPMO_AA9"/>
    <property type="match status" value="1"/>
</dbReference>
<keyword evidence="12" id="KW-0624">Polysaccharide degradation</keyword>
<accession>A0A8H4C8Z9</accession>
<dbReference type="InterPro" id="IPR035971">
    <property type="entry name" value="CBD_sf"/>
</dbReference>
<sequence>MGIRKTSRVVAALASVASVAAHGHVTNIVINGVSYRNYIPTQDPYTNNPPLVAGWSAEQKDNGFVDPSAYNAPDIICHKQAASGKGRITVAAGDTIQLQWTEWPDSHKGPVMDFLANCNGPCNAIDKTALRFFKIDGAGLIDPPQKTNKWAASALIANGNAWLVRIPSNVAPGHYVLRHDIIALHSAGQQNGAQSYPQCINLEITGDGTYNPPGVLGTALYGANDPGIYYNIYRDNLNDYVIPGPAIISGGVSMVPQSRIAITASASATPYGTTIVASSSRVASSAVVSSSKITTSSSASSSTSTTSSTSTKNTGSNTPTSTIVRTSTSTLTTLKTLTSVTPITTKPPSNGEVTQGLYQQCGGNGWTGPTACPAYAACSTMDSYYAQCRPTPAAGGGQPLYAQCGGNGYTGETQCVSGSQCTVINPWYSQSTLPSAFLVDSLHELFFWTNSREPLQNRDNKLQYWPQQDNEDLIEIQFNDIALTSPNKQALSPPTPYFDLAYEGFDIKAVARRNDVSDRKYLTYEGTSVSSTHAIRKDYNGSGVENFDLDGFDYKCMRTLPEPERRPCKITIIGVSVNGDNVSESCTDDWMRADATLLRCDVKLMKNLRGIRIGTSRGGYPTTNRFTMVTVMDNLNFTHLSSYLWR</sequence>
<dbReference type="GO" id="GO:0030248">
    <property type="term" value="F:cellulose binding"/>
    <property type="evidence" value="ECO:0007669"/>
    <property type="project" value="InterPro"/>
</dbReference>
<evidence type="ECO:0000256" key="15">
    <source>
        <dbReference type="ARBA" id="ARBA00047174"/>
    </source>
</evidence>
<dbReference type="InterPro" id="IPR049892">
    <property type="entry name" value="AA9"/>
</dbReference>
<keyword evidence="7" id="KW-0560">Oxidoreductase</keyword>
<comment type="caution">
    <text evidence="19">The sequence shown here is derived from an EMBL/GenBank/DDBJ whole genome shotgun (WGS) entry which is preliminary data.</text>
</comment>
<dbReference type="SMART" id="SM00236">
    <property type="entry name" value="fCBD"/>
    <property type="match status" value="2"/>
</dbReference>
<evidence type="ECO:0000256" key="12">
    <source>
        <dbReference type="ARBA" id="ARBA00023326"/>
    </source>
</evidence>
<feature type="domain" description="CBM1" evidence="18">
    <location>
        <begin position="396"/>
        <end position="432"/>
    </location>
</feature>
<evidence type="ECO:0000256" key="11">
    <source>
        <dbReference type="ARBA" id="ARBA00023277"/>
    </source>
</evidence>
<dbReference type="GeneID" id="69008466"/>
<dbReference type="SUPFAM" id="SSF57180">
    <property type="entry name" value="Cellulose-binding domain"/>
    <property type="match status" value="2"/>
</dbReference>
<proteinExistence type="inferred from homology"/>
<keyword evidence="20" id="KW-1185">Reference proteome</keyword>
<dbReference type="Proteomes" id="UP000613401">
    <property type="component" value="Unassembled WGS sequence"/>
</dbReference>
<dbReference type="GO" id="GO:0046872">
    <property type="term" value="F:metal ion binding"/>
    <property type="evidence" value="ECO:0007669"/>
    <property type="project" value="UniProtKB-KW"/>
</dbReference>
<dbReference type="PANTHER" id="PTHR33353">
    <property type="entry name" value="PUTATIVE (AFU_ORTHOLOGUE AFUA_1G12560)-RELATED"/>
    <property type="match status" value="1"/>
</dbReference>
<keyword evidence="11" id="KW-0119">Carbohydrate metabolism</keyword>
<evidence type="ECO:0000256" key="17">
    <source>
        <dbReference type="SAM" id="SignalP"/>
    </source>
</evidence>
<reference evidence="19" key="2">
    <citation type="submission" date="2020-03" db="EMBL/GenBank/DDBJ databases">
        <authorList>
            <person name="Fu F.-F."/>
            <person name="Chen J."/>
        </authorList>
    </citation>
    <scope>NUCLEOTIDE SEQUENCE</scope>
    <source>
        <strain evidence="19">Lc1</strain>
    </source>
</reference>
<keyword evidence="4" id="KW-0479">Metal-binding</keyword>
<keyword evidence="10" id="KW-1015">Disulfide bond</keyword>
<dbReference type="InterPro" id="IPR005103">
    <property type="entry name" value="AA9_LPMO"/>
</dbReference>
<evidence type="ECO:0000256" key="9">
    <source>
        <dbReference type="ARBA" id="ARBA00023033"/>
    </source>
</evidence>
<evidence type="ECO:0000256" key="5">
    <source>
        <dbReference type="ARBA" id="ARBA00022729"/>
    </source>
</evidence>
<dbReference type="Gene3D" id="2.70.50.70">
    <property type="match status" value="1"/>
</dbReference>
<evidence type="ECO:0000313" key="20">
    <source>
        <dbReference type="Proteomes" id="UP000613401"/>
    </source>
</evidence>
<dbReference type="EMBL" id="WVTB01000085">
    <property type="protein sequence ID" value="KAF3799257.1"/>
    <property type="molecule type" value="Genomic_DNA"/>
</dbReference>
<dbReference type="AlphaFoldDB" id="A0A8H4C8Z9"/>
<reference evidence="19" key="1">
    <citation type="journal article" date="2020" name="Phytopathology">
        <title>Genome sequence and comparative analysis of Colletotrichum gloeosporioides isolated from Liriodendron leaves.</title>
        <authorList>
            <person name="Fu F.F."/>
            <person name="Hao Z."/>
            <person name="Wang P."/>
            <person name="Lu Y."/>
            <person name="Xue L.J."/>
            <person name="Wei G."/>
            <person name="Tian Y."/>
            <person name="Baishi H."/>
            <person name="Xu H."/>
            <person name="Shi J."/>
            <person name="Cheng T."/>
            <person name="Wang G."/>
            <person name="Yi Y."/>
            <person name="Chen J."/>
        </authorList>
    </citation>
    <scope>NUCLEOTIDE SEQUENCE</scope>
    <source>
        <strain evidence="19">Lc1</strain>
    </source>
</reference>
<dbReference type="GO" id="GO:0005576">
    <property type="term" value="C:extracellular region"/>
    <property type="evidence" value="ECO:0007669"/>
    <property type="project" value="UniProtKB-SubCell"/>
</dbReference>
<evidence type="ECO:0000256" key="8">
    <source>
        <dbReference type="ARBA" id="ARBA00023008"/>
    </source>
</evidence>
<dbReference type="PROSITE" id="PS51164">
    <property type="entry name" value="CBM1_2"/>
    <property type="match status" value="2"/>
</dbReference>
<keyword evidence="6" id="KW-0136">Cellulose degradation</keyword>
<keyword evidence="9 19" id="KW-0503">Monooxygenase</keyword>
<evidence type="ECO:0000256" key="6">
    <source>
        <dbReference type="ARBA" id="ARBA00023001"/>
    </source>
</evidence>
<dbReference type="InterPro" id="IPR000254">
    <property type="entry name" value="CBD"/>
</dbReference>
<feature type="region of interest" description="Disordered" evidence="16">
    <location>
        <begin position="294"/>
        <end position="327"/>
    </location>
</feature>
<dbReference type="GO" id="GO:0030245">
    <property type="term" value="P:cellulose catabolic process"/>
    <property type="evidence" value="ECO:0007669"/>
    <property type="project" value="UniProtKB-KW"/>
</dbReference>
<evidence type="ECO:0000313" key="19">
    <source>
        <dbReference type="EMBL" id="KAF3799257.1"/>
    </source>
</evidence>
<evidence type="ECO:0000256" key="3">
    <source>
        <dbReference type="ARBA" id="ARBA00022525"/>
    </source>
</evidence>
<feature type="domain" description="CBM1" evidence="18">
    <location>
        <begin position="353"/>
        <end position="389"/>
    </location>
</feature>
<dbReference type="Pfam" id="PF00734">
    <property type="entry name" value="CBM_1"/>
    <property type="match status" value="2"/>
</dbReference>
<feature type="signal peptide" evidence="17">
    <location>
        <begin position="1"/>
        <end position="21"/>
    </location>
</feature>
<evidence type="ECO:0000256" key="1">
    <source>
        <dbReference type="ARBA" id="ARBA00001973"/>
    </source>
</evidence>
<evidence type="ECO:0000256" key="4">
    <source>
        <dbReference type="ARBA" id="ARBA00022723"/>
    </source>
</evidence>
<gene>
    <name evidence="19" type="ORF">GCG54_00001297</name>
</gene>
<comment type="similarity">
    <text evidence="13">Belongs to the polysaccharide monooxygenase AA9 family.</text>
</comment>
<evidence type="ECO:0000256" key="16">
    <source>
        <dbReference type="SAM" id="MobiDB-lite"/>
    </source>
</evidence>
<dbReference type="PANTHER" id="PTHR33353:SF36">
    <property type="entry name" value="ENDO-BETA-1,4-GLUCANASE D"/>
    <property type="match status" value="1"/>
</dbReference>
<dbReference type="RefSeq" id="XP_045258417.1">
    <property type="nucleotide sequence ID" value="XM_045401415.1"/>
</dbReference>
<evidence type="ECO:0000259" key="18">
    <source>
        <dbReference type="PROSITE" id="PS51164"/>
    </source>
</evidence>
<protein>
    <recommendedName>
        <fullName evidence="15">lytic cellulose monooxygenase (C4-dehydrogenating)</fullName>
        <ecNumber evidence="15">1.14.99.56</ecNumber>
    </recommendedName>
</protein>
<feature type="chain" id="PRO_5034741731" description="lytic cellulose monooxygenase (C4-dehydrogenating)" evidence="17">
    <location>
        <begin position="22"/>
        <end position="646"/>
    </location>
</feature>
<evidence type="ECO:0000256" key="10">
    <source>
        <dbReference type="ARBA" id="ARBA00023157"/>
    </source>
</evidence>
<comment type="subcellular location">
    <subcellularLocation>
        <location evidence="2">Secreted</location>
    </subcellularLocation>
</comment>
<evidence type="ECO:0000256" key="13">
    <source>
        <dbReference type="ARBA" id="ARBA00044502"/>
    </source>
</evidence>
<dbReference type="GO" id="GO:0004497">
    <property type="term" value="F:monooxygenase activity"/>
    <property type="evidence" value="ECO:0007669"/>
    <property type="project" value="UniProtKB-KW"/>
</dbReference>
<keyword evidence="3" id="KW-0964">Secreted</keyword>
<comment type="catalytic activity">
    <reaction evidence="14">
        <text>[(1-&gt;4)-beta-D-glucosyl]n+m + reduced acceptor + O2 = 4-dehydro-beta-D-glucosyl-[(1-&gt;4)-beta-D-glucosyl]n-1 + [(1-&gt;4)-beta-D-glucosyl]m + acceptor + H2O.</text>
        <dbReference type="EC" id="1.14.99.56"/>
    </reaction>
</comment>
<dbReference type="EC" id="1.14.99.56" evidence="15"/>